<comment type="caution">
    <text evidence="2">The sequence shown here is derived from an EMBL/GenBank/DDBJ whole genome shotgun (WGS) entry which is preliminary data.</text>
</comment>
<dbReference type="PANTHER" id="PTHR34818:SF1">
    <property type="entry name" value="PROTEIN BLI-3"/>
    <property type="match status" value="1"/>
</dbReference>
<dbReference type="RefSeq" id="WP_146924046.1">
    <property type="nucleotide sequence ID" value="NZ_BJUY01000007.1"/>
</dbReference>
<gene>
    <name evidence="2" type="ORF">AKA01nite_08330</name>
</gene>
<organism evidence="2 3">
    <name type="scientific">Alkalibacterium kapii</name>
    <dbReference type="NCBI Taxonomy" id="426704"/>
    <lineage>
        <taxon>Bacteria</taxon>
        <taxon>Bacillati</taxon>
        <taxon>Bacillota</taxon>
        <taxon>Bacilli</taxon>
        <taxon>Lactobacillales</taxon>
        <taxon>Carnobacteriaceae</taxon>
        <taxon>Alkalibacterium</taxon>
    </lineage>
</organism>
<dbReference type="OrthoDB" id="9795235at2"/>
<dbReference type="EMBL" id="BJUY01000007">
    <property type="protein sequence ID" value="GEK91211.1"/>
    <property type="molecule type" value="Genomic_DNA"/>
</dbReference>
<proteinExistence type="predicted"/>
<evidence type="ECO:0000313" key="3">
    <source>
        <dbReference type="Proteomes" id="UP000321662"/>
    </source>
</evidence>
<dbReference type="InterPro" id="IPR012349">
    <property type="entry name" value="Split_barrel_FMN-bd"/>
</dbReference>
<evidence type="ECO:0000259" key="1">
    <source>
        <dbReference type="Pfam" id="PF16242"/>
    </source>
</evidence>
<evidence type="ECO:0000313" key="2">
    <source>
        <dbReference type="EMBL" id="GEK91211.1"/>
    </source>
</evidence>
<sequence>MKKADIYDLIRNYDIGMMTNINEQGKLVSHPMTRQGDIKDDVLWFFSRRNAEKIEELKKNDVVNVSFTGDEYLSVSGNVSVVNDAEKKKELWSKPLEAFFESEPEDDQIILLKVDMDSIEYWTSDNIFTNTFEFTKAMTTDKKADLGENDALDV</sequence>
<dbReference type="AlphaFoldDB" id="A0A511AVR0"/>
<reference evidence="2 3" key="1">
    <citation type="submission" date="2019-07" db="EMBL/GenBank/DDBJ databases">
        <title>Whole genome shotgun sequence of Alkalibacterium kapii NBRC 103247.</title>
        <authorList>
            <person name="Hosoyama A."/>
            <person name="Uohara A."/>
            <person name="Ohji S."/>
            <person name="Ichikawa N."/>
        </authorList>
    </citation>
    <scope>NUCLEOTIDE SEQUENCE [LARGE SCALE GENOMIC DNA]</scope>
    <source>
        <strain evidence="2 3">NBRC 103247</strain>
    </source>
</reference>
<name>A0A511AVR0_9LACT</name>
<dbReference type="InterPro" id="IPR052917">
    <property type="entry name" value="Stress-Dev_Protein"/>
</dbReference>
<keyword evidence="3" id="KW-1185">Reference proteome</keyword>
<dbReference type="Pfam" id="PF16242">
    <property type="entry name" value="Pyrid_ox_like"/>
    <property type="match status" value="1"/>
</dbReference>
<accession>A0A511AVR0</accession>
<dbReference type="PANTHER" id="PTHR34818">
    <property type="entry name" value="PROTEIN BLI-3"/>
    <property type="match status" value="1"/>
</dbReference>
<dbReference type="Proteomes" id="UP000321662">
    <property type="component" value="Unassembled WGS sequence"/>
</dbReference>
<dbReference type="Gene3D" id="2.30.110.10">
    <property type="entry name" value="Electron Transport, Fmn-binding Protein, Chain A"/>
    <property type="match status" value="1"/>
</dbReference>
<dbReference type="InterPro" id="IPR038725">
    <property type="entry name" value="YdaG_split_barrel_FMN-bd"/>
</dbReference>
<feature type="domain" description="General stress protein FMN-binding split barrel" evidence="1">
    <location>
        <begin position="4"/>
        <end position="145"/>
    </location>
</feature>
<protein>
    <recommendedName>
        <fullName evidence="1">General stress protein FMN-binding split barrel domain-containing protein</fullName>
    </recommendedName>
</protein>
<dbReference type="SUPFAM" id="SSF50475">
    <property type="entry name" value="FMN-binding split barrel"/>
    <property type="match status" value="1"/>
</dbReference>